<evidence type="ECO:0000259" key="1">
    <source>
        <dbReference type="PROSITE" id="PS51186"/>
    </source>
</evidence>
<organism evidence="2 3">
    <name type="scientific">Arthrobacter crusticola</name>
    <dbReference type="NCBI Taxonomy" id="2547960"/>
    <lineage>
        <taxon>Bacteria</taxon>
        <taxon>Bacillati</taxon>
        <taxon>Actinomycetota</taxon>
        <taxon>Actinomycetes</taxon>
        <taxon>Micrococcales</taxon>
        <taxon>Micrococcaceae</taxon>
        <taxon>Arthrobacter</taxon>
    </lineage>
</organism>
<dbReference type="Gene3D" id="3.40.630.30">
    <property type="match status" value="1"/>
</dbReference>
<proteinExistence type="predicted"/>
<keyword evidence="3" id="KW-1185">Reference proteome</keyword>
<gene>
    <name evidence="2" type="ORF">E2F48_10525</name>
</gene>
<dbReference type="AlphaFoldDB" id="A0A4R5TWX4"/>
<dbReference type="OrthoDB" id="4119890at2"/>
<comment type="caution">
    <text evidence="2">The sequence shown here is derived from an EMBL/GenBank/DDBJ whole genome shotgun (WGS) entry which is preliminary data.</text>
</comment>
<reference evidence="2 3" key="1">
    <citation type="submission" date="2019-03" db="EMBL/GenBank/DDBJ databases">
        <title>Arthrobacter sp. nov., an bacterium isolated from biocrust in Mu Us Desert.</title>
        <authorList>
            <person name="Lixiong L."/>
        </authorList>
    </citation>
    <scope>NUCLEOTIDE SEQUENCE [LARGE SCALE GENOMIC DNA]</scope>
    <source>
        <strain evidence="2 3">SLN-3</strain>
    </source>
</reference>
<dbReference type="GO" id="GO:0016747">
    <property type="term" value="F:acyltransferase activity, transferring groups other than amino-acyl groups"/>
    <property type="evidence" value="ECO:0007669"/>
    <property type="project" value="InterPro"/>
</dbReference>
<dbReference type="Proteomes" id="UP000295411">
    <property type="component" value="Unassembled WGS sequence"/>
</dbReference>
<dbReference type="SUPFAM" id="SSF55729">
    <property type="entry name" value="Acyl-CoA N-acyltransferases (Nat)"/>
    <property type="match status" value="2"/>
</dbReference>
<dbReference type="InterPro" id="IPR000182">
    <property type="entry name" value="GNAT_dom"/>
</dbReference>
<dbReference type="CDD" id="cd04301">
    <property type="entry name" value="NAT_SF"/>
    <property type="match status" value="1"/>
</dbReference>
<accession>A0A4R5TWX4</accession>
<feature type="domain" description="N-acetyltransferase" evidence="1">
    <location>
        <begin position="26"/>
        <end position="217"/>
    </location>
</feature>
<protein>
    <submittedName>
        <fullName evidence="2">N-acetyltransferase</fullName>
    </submittedName>
</protein>
<evidence type="ECO:0000313" key="3">
    <source>
        <dbReference type="Proteomes" id="UP000295411"/>
    </source>
</evidence>
<evidence type="ECO:0000313" key="2">
    <source>
        <dbReference type="EMBL" id="TDK25665.1"/>
    </source>
</evidence>
<sequence length="385" mass="41417">MRADAPVLQSSMSTDSLHIGPVPVPPDLSSPDAADFLDVVELGNLVQRGVWGSDDFRRDGRQEHAAFRSNPYEERLILAAQRDGRIVGRAIIDLPLTDNLSACYLDLSVHPEARSEGVGGALYAEAERYVRSRGRSTVMAWSEVSLTADGRAPGAPGRGEDLVPASGAGSFPSGDPAARMALSRGFDLAQVDRCSVLDLGSGRNAAADAFAAAQAAAGPDYEVLRWEGHCPDDRLDQYARLRQAMSTDAPLGDLDLDEEDWDGARVREAENRLERGGGRSLVAAVLHRPTGELAGHTVLERYEAAPAVANQEDTLVLRAHRGHRLGMLLKAANLLALRSAWPGVERIYTWNAEENAFMLAVNVELGFVPAGWVAGWQKRLGPSAV</sequence>
<dbReference type="EMBL" id="SMTK01000003">
    <property type="protein sequence ID" value="TDK25665.1"/>
    <property type="molecule type" value="Genomic_DNA"/>
</dbReference>
<keyword evidence="2" id="KW-0808">Transferase</keyword>
<dbReference type="PROSITE" id="PS51186">
    <property type="entry name" value="GNAT"/>
    <property type="match status" value="1"/>
</dbReference>
<name>A0A4R5TWX4_9MICC</name>
<dbReference type="InterPro" id="IPR016181">
    <property type="entry name" value="Acyl_CoA_acyltransferase"/>
</dbReference>
<dbReference type="Pfam" id="PF00583">
    <property type="entry name" value="Acetyltransf_1"/>
    <property type="match status" value="1"/>
</dbReference>